<dbReference type="AlphaFoldDB" id="A0A380TH18"/>
<evidence type="ECO:0000313" key="1">
    <source>
        <dbReference type="EMBL" id="SUS07715.1"/>
    </source>
</evidence>
<name>A0A380TH18_9ZZZZ</name>
<dbReference type="SUPFAM" id="SSF56300">
    <property type="entry name" value="Metallo-dependent phosphatases"/>
    <property type="match status" value="1"/>
</dbReference>
<dbReference type="Gene3D" id="3.60.21.10">
    <property type="match status" value="1"/>
</dbReference>
<protein>
    <submittedName>
        <fullName evidence="1">Serine/threonine protein phosphatase 1</fullName>
    </submittedName>
</protein>
<dbReference type="EMBL" id="UIDG01000441">
    <property type="protein sequence ID" value="SUS07715.1"/>
    <property type="molecule type" value="Genomic_DNA"/>
</dbReference>
<organism evidence="1">
    <name type="scientific">metagenome</name>
    <dbReference type="NCBI Taxonomy" id="256318"/>
    <lineage>
        <taxon>unclassified sequences</taxon>
        <taxon>metagenomes</taxon>
    </lineage>
</organism>
<sequence length="277" mass="29438">MVAGAGVQGADLDDALFARLPTGRMTWAVGAVFADRPRLAALQTRLADRIAPADNLVYLGNILGGGRDVLGTLRELLLFRCRLLADRCGDDAGAIAFVRGSQEHMWLKLLQLHLAARPREVLDWMLAQGVGATLEAYGGRVPEAVVAANGGSLALSRYVSRLRVAMQAHDGHRQLLSALKRAAYTADNSLLFVSAGLDPNLPPASQDDNFWWNDAGFSRLDSPYAGFARVVRGFDGSHRGVNETPVAVTLDGGCGFGGQLVAGAFDATGALVDRIEV</sequence>
<reference evidence="1" key="1">
    <citation type="submission" date="2018-07" db="EMBL/GenBank/DDBJ databases">
        <authorList>
            <person name="Quirk P.G."/>
            <person name="Krulwich T.A."/>
        </authorList>
    </citation>
    <scope>NUCLEOTIDE SEQUENCE</scope>
</reference>
<proteinExistence type="predicted"/>
<dbReference type="InterPro" id="IPR029052">
    <property type="entry name" value="Metallo-depent_PP-like"/>
</dbReference>
<gene>
    <name evidence="1" type="ORF">DF3PB_4960001</name>
</gene>
<accession>A0A380TH18</accession>